<evidence type="ECO:0000259" key="11">
    <source>
        <dbReference type="Pfam" id="PF00593"/>
    </source>
</evidence>
<keyword evidence="3 8" id="KW-1134">Transmembrane beta strand</keyword>
<dbReference type="InterPro" id="IPR000531">
    <property type="entry name" value="Beta-barrel_TonB"/>
</dbReference>
<evidence type="ECO:0000256" key="7">
    <source>
        <dbReference type="ARBA" id="ARBA00023237"/>
    </source>
</evidence>
<feature type="domain" description="TonB-dependent receptor plug" evidence="12">
    <location>
        <begin position="54"/>
        <end position="168"/>
    </location>
</feature>
<dbReference type="Pfam" id="PF07715">
    <property type="entry name" value="Plug"/>
    <property type="match status" value="1"/>
</dbReference>
<keyword evidence="7 8" id="KW-0998">Cell outer membrane</keyword>
<dbReference type="RefSeq" id="WP_283415993.1">
    <property type="nucleotide sequence ID" value="NZ_FXUO01000002.1"/>
</dbReference>
<dbReference type="InterPro" id="IPR036942">
    <property type="entry name" value="Beta-barrel_TonB_sf"/>
</dbReference>
<keyword evidence="6 8" id="KW-0472">Membrane</keyword>
<dbReference type="EMBL" id="FXUO01000002">
    <property type="protein sequence ID" value="SMP90929.1"/>
    <property type="molecule type" value="Genomic_DNA"/>
</dbReference>
<evidence type="ECO:0000256" key="1">
    <source>
        <dbReference type="ARBA" id="ARBA00004571"/>
    </source>
</evidence>
<keyword evidence="14" id="KW-1185">Reference proteome</keyword>
<feature type="chain" id="PRO_5046287986" evidence="10">
    <location>
        <begin position="22"/>
        <end position="1014"/>
    </location>
</feature>
<dbReference type="InterPro" id="IPR039426">
    <property type="entry name" value="TonB-dep_rcpt-like"/>
</dbReference>
<protein>
    <submittedName>
        <fullName evidence="13">TonB-linked outer membrane protein, SusC/RagA family</fullName>
    </submittedName>
</protein>
<keyword evidence="5 9" id="KW-0798">TonB box</keyword>
<dbReference type="Gene3D" id="2.170.130.10">
    <property type="entry name" value="TonB-dependent receptor, plug domain"/>
    <property type="match status" value="1"/>
</dbReference>
<proteinExistence type="inferred from homology"/>
<evidence type="ECO:0000256" key="4">
    <source>
        <dbReference type="ARBA" id="ARBA00022692"/>
    </source>
</evidence>
<evidence type="ECO:0000256" key="3">
    <source>
        <dbReference type="ARBA" id="ARBA00022452"/>
    </source>
</evidence>
<name>A0ABY1QZX4_9FLAO</name>
<keyword evidence="4 8" id="KW-0812">Transmembrane</keyword>
<evidence type="ECO:0000313" key="13">
    <source>
        <dbReference type="EMBL" id="SMP90929.1"/>
    </source>
</evidence>
<dbReference type="InterPro" id="IPR023997">
    <property type="entry name" value="TonB-dep_OMP_SusC/RagA_CS"/>
</dbReference>
<evidence type="ECO:0000256" key="6">
    <source>
        <dbReference type="ARBA" id="ARBA00023136"/>
    </source>
</evidence>
<comment type="caution">
    <text evidence="13">The sequence shown here is derived from an EMBL/GenBank/DDBJ whole genome shotgun (WGS) entry which is preliminary data.</text>
</comment>
<dbReference type="InterPro" id="IPR037066">
    <property type="entry name" value="Plug_dom_sf"/>
</dbReference>
<evidence type="ECO:0000256" key="10">
    <source>
        <dbReference type="SAM" id="SignalP"/>
    </source>
</evidence>
<gene>
    <name evidence="13" type="ORF">SAMN05421679_102512</name>
</gene>
<dbReference type="Pfam" id="PF00593">
    <property type="entry name" value="TonB_dep_Rec_b-barrel"/>
    <property type="match status" value="1"/>
</dbReference>
<dbReference type="NCBIfam" id="TIGR04056">
    <property type="entry name" value="OMP_RagA_SusC"/>
    <property type="match status" value="1"/>
</dbReference>
<evidence type="ECO:0000256" key="9">
    <source>
        <dbReference type="RuleBase" id="RU003357"/>
    </source>
</evidence>
<accession>A0ABY1QZX4</accession>
<evidence type="ECO:0000256" key="8">
    <source>
        <dbReference type="PROSITE-ProRule" id="PRU01360"/>
    </source>
</evidence>
<evidence type="ECO:0000259" key="12">
    <source>
        <dbReference type="Pfam" id="PF07715"/>
    </source>
</evidence>
<comment type="similarity">
    <text evidence="8 9">Belongs to the TonB-dependent receptor family.</text>
</comment>
<dbReference type="InterPro" id="IPR023996">
    <property type="entry name" value="TonB-dep_OMP_SusC/RagA"/>
</dbReference>
<dbReference type="NCBIfam" id="TIGR04057">
    <property type="entry name" value="SusC_RagA_signa"/>
    <property type="match status" value="1"/>
</dbReference>
<sequence length="1014" mass="112947">MNVKLRLLSVGVLFFTGQALMAQKKKSDTTTKTKDIEEVVLVGGVKLDPAQKVGSYNTVSKANFESTPFSTVDEVLNGRVAGLNFSSASGDPGSSNMVIIRGVSSLIGTPNPLYVIDGVVLGKGADNAQMMESWNPLASIDPNSIESVSVLKDASATALYGSRGANGVIIIKTKKGKFNQKTKFEFSTETGLQDRAYDKLELMNGDEYIKYGGILMWNSRGMQSGQLTIPTTFGSLADATQYYLDNFIPDTEPIKYNRNYTDWTKQINRKSAVVNTYNFGASGGGENTSFRFGGSYYQNLPLIQAGKFDRISFSSAVDHKASEKLKFGLSASYSNVKRNTYFGGRASANPVTNSIMNSPLRSVFNPDGTYNQAQWGAVTGNDMAYPHPTNNGIETDMSEGFNPVSLLNNSYQKSTINTFLASINMDYQFMKNVSFNSLFGTQAQNMKELQVIGAGHPVYTLMTIPSGKGFLQDARTTIFDWNWSNTFSYRNVFAEKHNLELFAGMEYQNHQYNVLSALSFTANDPRPYFQYTDTQIADSRDYEWTQISYFGRLNYTFENKYTITGQIRRDGNSTLGIEKFGNFWSVGGSWNVKNESFTPALFSTLNFRASYGVLGNIPYADQWGNQYNAYALVNYDSNIGYGGNNGYGYILDPGNPSLTWEEAKHFDVGADIGFFNDRLKFTFDYYNKITDKAIFYARPALETGGPNQYYDNVATISNKGFELVIDATPIQNENFRWSINANGAYSKTMLDKFNYDLYQFRPSDPEAGAGDADNELVALAPGHIFGEYYVVLFAGIAQHDDPTKGIKAGDPLFYTDGSKTDVTNKRTDADPAWMGKSAFPVYNVGITNEFKYKNWSLSFLLSGQFDFYVQNGVHSYTIHDGRFPVRNQINDALYDSWTDAPGAENFGASNPRATVGDPLTGRLESSRFLNKGDHIRLKEMKIAYSFGKLFKESVGINNLTVYLRGTNLLTYVFDKDLDYDPESNSNAWSWLGKGRYWYSSPVLRTVSMGIQIGF</sequence>
<reference evidence="13 14" key="1">
    <citation type="submission" date="2017-05" db="EMBL/GenBank/DDBJ databases">
        <authorList>
            <person name="Varghese N."/>
            <person name="Submissions S."/>
        </authorList>
    </citation>
    <scope>NUCLEOTIDE SEQUENCE [LARGE SCALE GENOMIC DNA]</scope>
    <source>
        <strain evidence="13 14">DSM 18015</strain>
    </source>
</reference>
<dbReference type="InterPro" id="IPR012910">
    <property type="entry name" value="Plug_dom"/>
</dbReference>
<dbReference type="Proteomes" id="UP001158050">
    <property type="component" value="Unassembled WGS sequence"/>
</dbReference>
<comment type="subcellular location">
    <subcellularLocation>
        <location evidence="1 8">Cell outer membrane</location>
        <topology evidence="1 8">Multi-pass membrane protein</topology>
    </subcellularLocation>
</comment>
<feature type="signal peptide" evidence="10">
    <location>
        <begin position="1"/>
        <end position="21"/>
    </location>
</feature>
<dbReference type="SUPFAM" id="SSF56935">
    <property type="entry name" value="Porins"/>
    <property type="match status" value="1"/>
</dbReference>
<dbReference type="PROSITE" id="PS52016">
    <property type="entry name" value="TONB_DEPENDENT_REC_3"/>
    <property type="match status" value="1"/>
</dbReference>
<keyword evidence="10" id="KW-0732">Signal</keyword>
<keyword evidence="2 8" id="KW-0813">Transport</keyword>
<feature type="domain" description="TonB-dependent receptor-like beta-barrel" evidence="11">
    <location>
        <begin position="421"/>
        <end position="859"/>
    </location>
</feature>
<evidence type="ECO:0000313" key="14">
    <source>
        <dbReference type="Proteomes" id="UP001158050"/>
    </source>
</evidence>
<organism evidence="13 14">
    <name type="scientific">Epilithonimonas pallida</name>
    <dbReference type="NCBI Taxonomy" id="373671"/>
    <lineage>
        <taxon>Bacteria</taxon>
        <taxon>Pseudomonadati</taxon>
        <taxon>Bacteroidota</taxon>
        <taxon>Flavobacteriia</taxon>
        <taxon>Flavobacteriales</taxon>
        <taxon>Weeksellaceae</taxon>
        <taxon>Chryseobacterium group</taxon>
        <taxon>Epilithonimonas</taxon>
    </lineage>
</organism>
<dbReference type="Gene3D" id="2.40.170.20">
    <property type="entry name" value="TonB-dependent receptor, beta-barrel domain"/>
    <property type="match status" value="1"/>
</dbReference>
<evidence type="ECO:0000256" key="5">
    <source>
        <dbReference type="ARBA" id="ARBA00023077"/>
    </source>
</evidence>
<evidence type="ECO:0000256" key="2">
    <source>
        <dbReference type="ARBA" id="ARBA00022448"/>
    </source>
</evidence>